<sequence length="118" mass="13115">MKGRKIKSIKNDDPPSDAAAIPSSPSPSKKNVKPKMSQTPQPILNEKEDKMFDNAQKSLEELRKIKFYLQLLTDKFVPQEIQEQALKARLDAAKARISQVPELPTTANVTTSTSVPNV</sequence>
<dbReference type="AlphaFoldDB" id="A0A1J4KSW8"/>
<protein>
    <submittedName>
        <fullName evidence="2">Uncharacterized protein</fullName>
    </submittedName>
</protein>
<feature type="region of interest" description="Disordered" evidence="1">
    <location>
        <begin position="1"/>
        <end position="47"/>
    </location>
</feature>
<accession>A0A1J4KSW8</accession>
<dbReference type="Proteomes" id="UP000179807">
    <property type="component" value="Unassembled WGS sequence"/>
</dbReference>
<dbReference type="GeneID" id="94849319"/>
<comment type="caution">
    <text evidence="2">The sequence shown here is derived from an EMBL/GenBank/DDBJ whole genome shotgun (WGS) entry which is preliminary data.</text>
</comment>
<keyword evidence="3" id="KW-1185">Reference proteome</keyword>
<name>A0A1J4KSW8_9EUKA</name>
<gene>
    <name evidence="2" type="ORF">TRFO_43080</name>
</gene>
<feature type="compositionally biased region" description="Low complexity" evidence="1">
    <location>
        <begin position="16"/>
        <end position="28"/>
    </location>
</feature>
<proteinExistence type="predicted"/>
<dbReference type="VEuPathDB" id="TrichDB:TRFO_43080"/>
<dbReference type="EMBL" id="MLAK01000382">
    <property type="protein sequence ID" value="OHT14391.1"/>
    <property type="molecule type" value="Genomic_DNA"/>
</dbReference>
<evidence type="ECO:0000313" key="2">
    <source>
        <dbReference type="EMBL" id="OHT14391.1"/>
    </source>
</evidence>
<evidence type="ECO:0000313" key="3">
    <source>
        <dbReference type="Proteomes" id="UP000179807"/>
    </source>
</evidence>
<dbReference type="RefSeq" id="XP_068367527.1">
    <property type="nucleotide sequence ID" value="XM_068514615.1"/>
</dbReference>
<reference evidence="2" key="1">
    <citation type="submission" date="2016-10" db="EMBL/GenBank/DDBJ databases">
        <authorList>
            <person name="Benchimol M."/>
            <person name="Almeida L.G."/>
            <person name="Vasconcelos A.T."/>
            <person name="Perreira-Neves A."/>
            <person name="Rosa I.A."/>
            <person name="Tasca T."/>
            <person name="Bogo M.R."/>
            <person name="de Souza W."/>
        </authorList>
    </citation>
    <scope>NUCLEOTIDE SEQUENCE [LARGE SCALE GENOMIC DNA]</scope>
    <source>
        <strain evidence="2">K</strain>
    </source>
</reference>
<evidence type="ECO:0000256" key="1">
    <source>
        <dbReference type="SAM" id="MobiDB-lite"/>
    </source>
</evidence>
<organism evidence="2 3">
    <name type="scientific">Tritrichomonas foetus</name>
    <dbReference type="NCBI Taxonomy" id="1144522"/>
    <lineage>
        <taxon>Eukaryota</taxon>
        <taxon>Metamonada</taxon>
        <taxon>Parabasalia</taxon>
        <taxon>Tritrichomonadida</taxon>
        <taxon>Tritrichomonadidae</taxon>
        <taxon>Tritrichomonas</taxon>
    </lineage>
</organism>